<proteinExistence type="predicted"/>
<dbReference type="InterPro" id="IPR036397">
    <property type="entry name" value="RNaseH_sf"/>
</dbReference>
<keyword evidence="1" id="KW-0540">Nuclease</keyword>
<evidence type="ECO:0000256" key="2">
    <source>
        <dbReference type="ARBA" id="ARBA00022801"/>
    </source>
</evidence>
<organism evidence="5 6">
    <name type="scientific">Candidatus Nanogingivalis gingivitcus</name>
    <dbReference type="NCBI Taxonomy" id="2171992"/>
    <lineage>
        <taxon>Bacteria</taxon>
        <taxon>Candidatus Saccharimonadota</taxon>
        <taxon>Candidatus Nanosyncoccalia</taxon>
        <taxon>Candidatus Nanogingivales</taxon>
        <taxon>Candidatus Nanogingivalaceae</taxon>
        <taxon>Candidatus Nanogingivalis</taxon>
    </lineage>
</organism>
<dbReference type="Gene3D" id="3.30.420.10">
    <property type="entry name" value="Ribonuclease H-like superfamily/Ribonuclease H"/>
    <property type="match status" value="1"/>
</dbReference>
<dbReference type="EMBL" id="PRLK01000005">
    <property type="protein sequence ID" value="RYC72573.1"/>
    <property type="molecule type" value="Genomic_DNA"/>
</dbReference>
<protein>
    <submittedName>
        <fullName evidence="5">Oligoribonuclease</fullName>
        <ecNumber evidence="5">3.1.-.-</ecNumber>
    </submittedName>
</protein>
<keyword evidence="2 5" id="KW-0378">Hydrolase</keyword>
<evidence type="ECO:0000313" key="5">
    <source>
        <dbReference type="EMBL" id="RYC72573.1"/>
    </source>
</evidence>
<reference evidence="5 6" key="2">
    <citation type="journal article" date="2020" name="Cell Rep.">
        <title>Acquisition and Adaptation of Ultra-small Parasitic Reduced Genome Bacteria to Mammalian Hosts.</title>
        <authorList>
            <person name="McLean J.S."/>
            <person name="Bor B."/>
            <person name="Kerns K.A."/>
            <person name="Liu Q."/>
            <person name="To T.T."/>
            <person name="Solden L."/>
            <person name="Hendrickson E.L."/>
            <person name="Wrighton K."/>
            <person name="Shi W."/>
            <person name="He X."/>
        </authorList>
    </citation>
    <scope>NUCLEOTIDE SEQUENCE [LARGE SCALE GENOMIC DNA]</scope>
    <source>
        <strain evidence="5 6">TM7_CMJM_G6_1_HOT_870</strain>
    </source>
</reference>
<reference evidence="5 6" key="1">
    <citation type="journal article" date="2018" name="bioRxiv">
        <title>Evidence of independent acquisition and adaption of ultra-small bacteria to human hosts across the highly diverse yet reduced genomes of the phylum Saccharibacteria.</title>
        <authorList>
            <person name="McLean J.S."/>
            <person name="Bor B."/>
            <person name="To T.T."/>
            <person name="Liu Q."/>
            <person name="Kearns K.A."/>
            <person name="Solden L.M."/>
            <person name="Wrighton K.C."/>
            <person name="He X."/>
            <person name="Shi W."/>
        </authorList>
    </citation>
    <scope>NUCLEOTIDE SEQUENCE [LARGE SCALE GENOMIC DNA]</scope>
    <source>
        <strain evidence="5 6">TM7_CMJM_G6_1_HOT_870</strain>
    </source>
</reference>
<dbReference type="InterPro" id="IPR013520">
    <property type="entry name" value="Ribonucl_H"/>
</dbReference>
<evidence type="ECO:0000259" key="4">
    <source>
        <dbReference type="SMART" id="SM00479"/>
    </source>
</evidence>
<accession>A0ABY0FHY9</accession>
<dbReference type="Proteomes" id="UP001190925">
    <property type="component" value="Unassembled WGS sequence"/>
</dbReference>
<dbReference type="GO" id="GO:0016787">
    <property type="term" value="F:hydrolase activity"/>
    <property type="evidence" value="ECO:0007669"/>
    <property type="project" value="UniProtKB-KW"/>
</dbReference>
<dbReference type="RefSeq" id="WP_129718783.1">
    <property type="nucleotide sequence ID" value="NZ_PRLK01000005.1"/>
</dbReference>
<evidence type="ECO:0000313" key="6">
    <source>
        <dbReference type="Proteomes" id="UP001190925"/>
    </source>
</evidence>
<keyword evidence="3" id="KW-0269">Exonuclease</keyword>
<evidence type="ECO:0000256" key="3">
    <source>
        <dbReference type="ARBA" id="ARBA00022839"/>
    </source>
</evidence>
<dbReference type="SUPFAM" id="SSF53098">
    <property type="entry name" value="Ribonuclease H-like"/>
    <property type="match status" value="1"/>
</dbReference>
<dbReference type="NCBIfam" id="NF003765">
    <property type="entry name" value="PRK05359.1"/>
    <property type="match status" value="1"/>
</dbReference>
<feature type="domain" description="Exonuclease" evidence="4">
    <location>
        <begin position="4"/>
        <end position="181"/>
    </location>
</feature>
<evidence type="ECO:0000256" key="1">
    <source>
        <dbReference type="ARBA" id="ARBA00022722"/>
    </source>
</evidence>
<keyword evidence="6" id="KW-1185">Reference proteome</keyword>
<gene>
    <name evidence="5" type="primary">orn</name>
    <name evidence="5" type="ORF">G6CMJM_00375</name>
</gene>
<dbReference type="EC" id="3.1.-.-" evidence="5"/>
<dbReference type="InterPro" id="IPR022894">
    <property type="entry name" value="Oligoribonuclease"/>
</dbReference>
<dbReference type="CDD" id="cd06135">
    <property type="entry name" value="Orn"/>
    <property type="match status" value="1"/>
</dbReference>
<comment type="caution">
    <text evidence="5">The sequence shown here is derived from an EMBL/GenBank/DDBJ whole genome shotgun (WGS) entry which is preliminary data.</text>
</comment>
<dbReference type="Pfam" id="PF00929">
    <property type="entry name" value="RNase_T"/>
    <property type="match status" value="1"/>
</dbReference>
<name>A0ABY0FHY9_9BACT</name>
<dbReference type="SMART" id="SM00479">
    <property type="entry name" value="EXOIII"/>
    <property type="match status" value="1"/>
</dbReference>
<dbReference type="InterPro" id="IPR012337">
    <property type="entry name" value="RNaseH-like_sf"/>
</dbReference>
<sequence>MDKKILWVDLEMTGLNPKKDRILEVAAIITDWDFNEIATFESAVKVSPKIIKERMVGDFWDKFSDVKNSLIEQNRQSSSSSKEVEQELISFLNEHFKEDISNNEKIILAGNSIHQDRRFIRSEWKNLDELLHYRMLDVTSWKIVMNEKYHRVFAKPEEHRALDDIRGSIMELKYYLKKVKK</sequence>